<feature type="region of interest" description="Disordered" evidence="3">
    <location>
        <begin position="31"/>
        <end position="66"/>
    </location>
</feature>
<evidence type="ECO:0000256" key="1">
    <source>
        <dbReference type="ARBA" id="ARBA00007162"/>
    </source>
</evidence>
<feature type="chain" id="PRO_5025610775" description="Phosphate/phosphite/phosphonate ABC transporter substrate-binding protein" evidence="4">
    <location>
        <begin position="30"/>
        <end position="376"/>
    </location>
</feature>
<sequence length="376" mass="41680">MKRPACLAAWLPALALAAGLLAGHAPVQAQGMAAANEKTERTDRPDRADRAEKPEKPERAERAEKTPPAAIRLIRFGVLPLGGTVESRALWTPLMADMSRALGIAVSAYSVPSYEELDRAIGRNEIDMAFLSAKMALDAVMQRRMKVVAQIARHPSVPEHRAVLLARKAGPLNTLEGMLAQPEKWRLARGDSRSVTGFIVPQSQLFLPNNIEMETRFRSEFVGTHQATALAVANGDADVATNNTTDLERFRQQFPIEAERLQVIWESEPPPGAPMVVRRDYPPEFQAKLQKFLTDYGKGKGARGNAEREVLKTLRAAYGYVAADDSALLPEARLEHHLGKQRAMAASWVNEAAREQRLQRIEKIYAEQVEVLRADR</sequence>
<evidence type="ECO:0000256" key="4">
    <source>
        <dbReference type="SAM" id="SignalP"/>
    </source>
</evidence>
<comment type="similarity">
    <text evidence="1">Belongs to the phosphate/phosphite/phosphonate binding protein family.</text>
</comment>
<evidence type="ECO:0008006" key="6">
    <source>
        <dbReference type="Google" id="ProtNLM"/>
    </source>
</evidence>
<dbReference type="Pfam" id="PF12974">
    <property type="entry name" value="Phosphonate-bd"/>
    <property type="match status" value="1"/>
</dbReference>
<dbReference type="AlphaFoldDB" id="A0A679IMT6"/>
<organism evidence="5">
    <name type="scientific">Variovorax paradoxus</name>
    <dbReference type="NCBI Taxonomy" id="34073"/>
    <lineage>
        <taxon>Bacteria</taxon>
        <taxon>Pseudomonadati</taxon>
        <taxon>Pseudomonadota</taxon>
        <taxon>Betaproteobacteria</taxon>
        <taxon>Burkholderiales</taxon>
        <taxon>Comamonadaceae</taxon>
        <taxon>Variovorax</taxon>
    </lineage>
</organism>
<dbReference type="GO" id="GO:0043190">
    <property type="term" value="C:ATP-binding cassette (ABC) transporter complex"/>
    <property type="evidence" value="ECO:0007669"/>
    <property type="project" value="InterPro"/>
</dbReference>
<evidence type="ECO:0000256" key="2">
    <source>
        <dbReference type="ARBA" id="ARBA00022729"/>
    </source>
</evidence>
<gene>
    <name evidence="5" type="ORF">VVAX_01120</name>
</gene>
<dbReference type="PANTHER" id="PTHR35841:SF1">
    <property type="entry name" value="PHOSPHONATES-BINDING PERIPLASMIC PROTEIN"/>
    <property type="match status" value="1"/>
</dbReference>
<dbReference type="NCBIfam" id="TIGR01098">
    <property type="entry name" value="3A0109s03R"/>
    <property type="match status" value="1"/>
</dbReference>
<dbReference type="Gene3D" id="3.40.190.10">
    <property type="entry name" value="Periplasmic binding protein-like II"/>
    <property type="match status" value="2"/>
</dbReference>
<feature type="signal peptide" evidence="4">
    <location>
        <begin position="1"/>
        <end position="29"/>
    </location>
</feature>
<proteinExistence type="inferred from homology"/>
<evidence type="ECO:0000313" key="5">
    <source>
        <dbReference type="EMBL" id="CAA2101189.1"/>
    </source>
</evidence>
<evidence type="ECO:0000256" key="3">
    <source>
        <dbReference type="SAM" id="MobiDB-lite"/>
    </source>
</evidence>
<reference evidence="5" key="1">
    <citation type="submission" date="2019-12" db="EMBL/GenBank/DDBJ databases">
        <authorList>
            <person name="Cremers G."/>
        </authorList>
    </citation>
    <scope>NUCLEOTIDE SEQUENCE</scope>
    <source>
        <strain evidence="5">Vvax</strain>
    </source>
</reference>
<keyword evidence="2 4" id="KW-0732">Signal</keyword>
<dbReference type="GO" id="GO:0055085">
    <property type="term" value="P:transmembrane transport"/>
    <property type="evidence" value="ECO:0007669"/>
    <property type="project" value="InterPro"/>
</dbReference>
<dbReference type="SUPFAM" id="SSF53850">
    <property type="entry name" value="Periplasmic binding protein-like II"/>
    <property type="match status" value="1"/>
</dbReference>
<protein>
    <recommendedName>
        <fullName evidence="6">Phosphate/phosphite/phosphonate ABC transporter substrate-binding protein</fullName>
    </recommendedName>
</protein>
<dbReference type="RefSeq" id="WP_339088831.1">
    <property type="nucleotide sequence ID" value="NZ_LR743507.1"/>
</dbReference>
<dbReference type="PANTHER" id="PTHR35841">
    <property type="entry name" value="PHOSPHONATES-BINDING PERIPLASMIC PROTEIN"/>
    <property type="match status" value="1"/>
</dbReference>
<feature type="compositionally biased region" description="Basic and acidic residues" evidence="3">
    <location>
        <begin position="37"/>
        <end position="65"/>
    </location>
</feature>
<dbReference type="EMBL" id="LR743507">
    <property type="protein sequence ID" value="CAA2101189.1"/>
    <property type="molecule type" value="Genomic_DNA"/>
</dbReference>
<dbReference type="InterPro" id="IPR005770">
    <property type="entry name" value="PhnD"/>
</dbReference>
<accession>A0A679IMT6</accession>
<name>A0A679IMT6_VARPD</name>